<dbReference type="InterPro" id="IPR010982">
    <property type="entry name" value="Lambda_DNA-bd_dom_sf"/>
</dbReference>
<dbReference type="InterPro" id="IPR053163">
    <property type="entry name" value="HTH-type_regulator_Rgg"/>
</dbReference>
<dbReference type="GO" id="GO:0003677">
    <property type="term" value="F:DNA binding"/>
    <property type="evidence" value="ECO:0007669"/>
    <property type="project" value="InterPro"/>
</dbReference>
<dbReference type="Pfam" id="PF01381">
    <property type="entry name" value="HTH_3"/>
    <property type="match status" value="1"/>
</dbReference>
<dbReference type="EMBL" id="AZEL01000026">
    <property type="protein sequence ID" value="KRL23255.1"/>
    <property type="molecule type" value="Genomic_DNA"/>
</dbReference>
<reference evidence="2 3" key="1">
    <citation type="journal article" date="2015" name="Genome Announc.">
        <title>Expanding the biotechnology potential of lactobacilli through comparative genomics of 213 strains and associated genera.</title>
        <authorList>
            <person name="Sun Z."/>
            <person name="Harris H.M."/>
            <person name="McCann A."/>
            <person name="Guo C."/>
            <person name="Argimon S."/>
            <person name="Zhang W."/>
            <person name="Yang X."/>
            <person name="Jeffery I.B."/>
            <person name="Cooney J.C."/>
            <person name="Kagawa T.F."/>
            <person name="Liu W."/>
            <person name="Song Y."/>
            <person name="Salvetti E."/>
            <person name="Wrobel A."/>
            <person name="Rasinkangas P."/>
            <person name="Parkhill J."/>
            <person name="Rea M.C."/>
            <person name="O'Sullivan O."/>
            <person name="Ritari J."/>
            <person name="Douillard F.P."/>
            <person name="Paul Ross R."/>
            <person name="Yang R."/>
            <person name="Briner A.E."/>
            <person name="Felis G.E."/>
            <person name="de Vos W.M."/>
            <person name="Barrangou R."/>
            <person name="Klaenhammer T.R."/>
            <person name="Caufield P.W."/>
            <person name="Cui Y."/>
            <person name="Zhang H."/>
            <person name="O'Toole P.W."/>
        </authorList>
    </citation>
    <scope>NUCLEOTIDE SEQUENCE [LARGE SCALE GENOMIC DNA]</scope>
    <source>
        <strain evidence="2 3">DSM 10532</strain>
    </source>
</reference>
<evidence type="ECO:0000259" key="1">
    <source>
        <dbReference type="PROSITE" id="PS50943"/>
    </source>
</evidence>
<name>A0A0R1NSH3_9LACO</name>
<evidence type="ECO:0000313" key="2">
    <source>
        <dbReference type="EMBL" id="KRL23255.1"/>
    </source>
</evidence>
<dbReference type="InterPro" id="IPR001387">
    <property type="entry name" value="Cro/C1-type_HTH"/>
</dbReference>
<dbReference type="Gene3D" id="1.10.260.40">
    <property type="entry name" value="lambda repressor-like DNA-binding domains"/>
    <property type="match status" value="1"/>
</dbReference>
<dbReference type="CDD" id="cd00093">
    <property type="entry name" value="HTH_XRE"/>
    <property type="match status" value="1"/>
</dbReference>
<proteinExistence type="predicted"/>
<dbReference type="eggNOG" id="COG1396">
    <property type="taxonomic scope" value="Bacteria"/>
</dbReference>
<gene>
    <name evidence="2" type="ORF">FC37_GL000981</name>
</gene>
<dbReference type="STRING" id="1423748.FC37_GL000981"/>
<comment type="caution">
    <text evidence="2">The sequence shown here is derived from an EMBL/GenBank/DDBJ whole genome shotgun (WGS) entry which is preliminary data.</text>
</comment>
<protein>
    <recommendedName>
        <fullName evidence="1">HTH cro/C1-type domain-containing protein</fullName>
    </recommendedName>
</protein>
<dbReference type="SMART" id="SM00530">
    <property type="entry name" value="HTH_XRE"/>
    <property type="match status" value="1"/>
</dbReference>
<dbReference type="SUPFAM" id="SSF47413">
    <property type="entry name" value="lambda repressor-like DNA-binding domains"/>
    <property type="match status" value="1"/>
</dbReference>
<dbReference type="PROSITE" id="PS50943">
    <property type="entry name" value="HTH_CROC1"/>
    <property type="match status" value="1"/>
</dbReference>
<organism evidence="2 3">
    <name type="scientific">Lactobacillus gallinarum DSM 10532 = JCM 2011</name>
    <dbReference type="NCBI Taxonomy" id="1423748"/>
    <lineage>
        <taxon>Bacteria</taxon>
        <taxon>Bacillati</taxon>
        <taxon>Bacillota</taxon>
        <taxon>Bacilli</taxon>
        <taxon>Lactobacillales</taxon>
        <taxon>Lactobacillaceae</taxon>
        <taxon>Lactobacillus</taxon>
    </lineage>
</organism>
<accession>A0A0R1NSH3</accession>
<dbReference type="Proteomes" id="UP000051311">
    <property type="component" value="Unassembled WGS sequence"/>
</dbReference>
<dbReference type="PATRIC" id="fig|1423748.3.peg.1027"/>
<dbReference type="InterPro" id="IPR010057">
    <property type="entry name" value="Transcription_activator_Rgg_C"/>
</dbReference>
<feature type="domain" description="HTH cro/C1-type" evidence="1">
    <location>
        <begin position="14"/>
        <end position="67"/>
    </location>
</feature>
<dbReference type="NCBIfam" id="TIGR01716">
    <property type="entry name" value="RGG_Cterm"/>
    <property type="match status" value="1"/>
</dbReference>
<dbReference type="Pfam" id="PF21259">
    <property type="entry name" value="Rgg_C"/>
    <property type="match status" value="1"/>
</dbReference>
<evidence type="ECO:0000313" key="3">
    <source>
        <dbReference type="Proteomes" id="UP000051311"/>
    </source>
</evidence>
<dbReference type="PANTHER" id="PTHR37038">
    <property type="entry name" value="TRANSCRIPTIONAL REGULATOR-RELATED"/>
    <property type="match status" value="1"/>
</dbReference>
<sequence length="273" mass="31980">MIKMENTILVGSALKNKRKELGLSQKEMVGSVLSVSYYSKVERNLFDINVNDLMRILTLHGIDVVRFFREIKTNKLSEQEILTKKLQQAFYEQNLDKINHIVTRIEELKYDDHLILLAKLMKCSIQKNLKHISSEEKRRIKSEIFNTDNWDTFLLQLFSTSMIIFSFEELTVMVNSIFNHFKMIKDSDKYVQELIASIAINYLQNCYDNNNPKNIDSALKEIELLPEDPLFIGYKELALYYKAVFARDNLSKETIRKILSLSGYSNFLKLLPK</sequence>
<dbReference type="AlphaFoldDB" id="A0A0R1NSH3"/>